<dbReference type="Proteomes" id="UP001168990">
    <property type="component" value="Unassembled WGS sequence"/>
</dbReference>
<organism evidence="1 2">
    <name type="scientific">Microctonus aethiopoides</name>
    <dbReference type="NCBI Taxonomy" id="144406"/>
    <lineage>
        <taxon>Eukaryota</taxon>
        <taxon>Metazoa</taxon>
        <taxon>Ecdysozoa</taxon>
        <taxon>Arthropoda</taxon>
        <taxon>Hexapoda</taxon>
        <taxon>Insecta</taxon>
        <taxon>Pterygota</taxon>
        <taxon>Neoptera</taxon>
        <taxon>Endopterygota</taxon>
        <taxon>Hymenoptera</taxon>
        <taxon>Apocrita</taxon>
        <taxon>Ichneumonoidea</taxon>
        <taxon>Braconidae</taxon>
        <taxon>Euphorinae</taxon>
        <taxon>Microctonus</taxon>
    </lineage>
</organism>
<dbReference type="AlphaFoldDB" id="A0AA39FJ42"/>
<evidence type="ECO:0000313" key="2">
    <source>
        <dbReference type="Proteomes" id="UP001168990"/>
    </source>
</evidence>
<name>A0AA39FJ42_9HYME</name>
<sequence>MARRDSDTIFHVVNFNIQNVLQDGLAEIQKLQLDKNYVSDQSFTFLRYMTFLVDHAIKRTQTTYKAEEIRQSHYRKLRRNNYKILKKISALSKTLENQRNLRRRIEERIHSQHIKNIELVEKIEKKFIKDSKGVSKKFERMQIDEYKQSETKQNDLKPILNITQNKLQNLLMTNERLEKDIYSKRYKVTSQYLSLLNRYDTEIGERLEIITKLKAEFDALSEERRELEANFNSEL</sequence>
<comment type="caution">
    <text evidence="1">The sequence shown here is derived from an EMBL/GenBank/DDBJ whole genome shotgun (WGS) entry which is preliminary data.</text>
</comment>
<accession>A0AA39FJ42</accession>
<reference evidence="1" key="2">
    <citation type="submission" date="2023-03" db="EMBL/GenBank/DDBJ databases">
        <authorList>
            <person name="Inwood S.N."/>
            <person name="Skelly J.G."/>
            <person name="Guhlin J."/>
            <person name="Harrop T.W.R."/>
            <person name="Goldson S.G."/>
            <person name="Dearden P.K."/>
        </authorList>
    </citation>
    <scope>NUCLEOTIDE SEQUENCE</scope>
    <source>
        <strain evidence="1">Irish</strain>
        <tissue evidence="1">Whole body</tissue>
    </source>
</reference>
<dbReference type="EMBL" id="JAQQBS010000004">
    <property type="protein sequence ID" value="KAK0170391.1"/>
    <property type="molecule type" value="Genomic_DNA"/>
</dbReference>
<keyword evidence="2" id="KW-1185">Reference proteome</keyword>
<reference evidence="1" key="1">
    <citation type="journal article" date="2023" name="bioRxiv">
        <title>Scaffold-level genome assemblies of two parasitoid biocontrol wasps reveal the parthenogenesis mechanism and an associated novel virus.</title>
        <authorList>
            <person name="Inwood S."/>
            <person name="Skelly J."/>
            <person name="Guhlin J."/>
            <person name="Harrop T."/>
            <person name="Goldson S."/>
            <person name="Dearden P."/>
        </authorList>
    </citation>
    <scope>NUCLEOTIDE SEQUENCE</scope>
    <source>
        <strain evidence="1">Irish</strain>
        <tissue evidence="1">Whole body</tissue>
    </source>
</reference>
<proteinExistence type="predicted"/>
<evidence type="ECO:0000313" key="1">
    <source>
        <dbReference type="EMBL" id="KAK0170391.1"/>
    </source>
</evidence>
<protein>
    <submittedName>
        <fullName evidence="1">Uncharacterized protein</fullName>
    </submittedName>
</protein>
<gene>
    <name evidence="1" type="ORF">PV328_010959</name>
</gene>